<gene>
    <name evidence="2" type="ORF">SGQ83_00605</name>
</gene>
<dbReference type="PROSITE" id="PS51257">
    <property type="entry name" value="PROKAR_LIPOPROTEIN"/>
    <property type="match status" value="1"/>
</dbReference>
<sequence>MKKLSLCSMFIFPLLLISCANPEEYKEIDSFSKMSKFNSLDLRRVEDKVLTVNEVDDLLSVFYDESNFDATSIVTVNQAIQSTGITQLTLVSGDLNITNSSIDEIREVISESKGTFELSIENLSMSLPAKTSLQNFIENVMQFSNGNYNSMIISIEQYESTVQGNTSYSLVDKDMILTTSLIAKTSLFYERKRKDKDWEMSVGNKEDDFIPTDDLTFKIVRMSLLAGTIENNF</sequence>
<comment type="caution">
    <text evidence="2">The sequence shown here is derived from an EMBL/GenBank/DDBJ whole genome shotgun (WGS) entry which is preliminary data.</text>
</comment>
<feature type="chain" id="PRO_5047180193" evidence="1">
    <location>
        <begin position="23"/>
        <end position="233"/>
    </location>
</feature>
<name>A0ABU4R5H4_9FLAO</name>
<feature type="signal peptide" evidence="1">
    <location>
        <begin position="1"/>
        <end position="22"/>
    </location>
</feature>
<keyword evidence="3" id="KW-1185">Reference proteome</keyword>
<evidence type="ECO:0000313" key="3">
    <source>
        <dbReference type="Proteomes" id="UP001273350"/>
    </source>
</evidence>
<evidence type="ECO:0000256" key="1">
    <source>
        <dbReference type="SAM" id="SignalP"/>
    </source>
</evidence>
<proteinExistence type="predicted"/>
<accession>A0ABU4R5H4</accession>
<keyword evidence="1" id="KW-0732">Signal</keyword>
<protein>
    <submittedName>
        <fullName evidence="2">Uncharacterized protein</fullName>
    </submittedName>
</protein>
<dbReference type="RefSeq" id="WP_230002713.1">
    <property type="nucleotide sequence ID" value="NZ_CP087134.1"/>
</dbReference>
<dbReference type="Proteomes" id="UP001273350">
    <property type="component" value="Unassembled WGS sequence"/>
</dbReference>
<dbReference type="EMBL" id="JAWXVI010000001">
    <property type="protein sequence ID" value="MDX6187837.1"/>
    <property type="molecule type" value="Genomic_DNA"/>
</dbReference>
<evidence type="ECO:0000313" key="2">
    <source>
        <dbReference type="EMBL" id="MDX6187837.1"/>
    </source>
</evidence>
<reference evidence="2 3" key="1">
    <citation type="submission" date="2023-11" db="EMBL/GenBank/DDBJ databases">
        <title>Unpublished Manusciprt.</title>
        <authorList>
            <person name="Saticioglu I.B."/>
            <person name="Ay H."/>
            <person name="Ajmi N."/>
            <person name="Altun S."/>
            <person name="Duman M."/>
        </authorList>
    </citation>
    <scope>NUCLEOTIDE SEQUENCE [LARGE SCALE GENOMIC DNA]</scope>
    <source>
        <strain evidence="2 3">Fl-318</strain>
    </source>
</reference>
<organism evidence="2 3">
    <name type="scientific">Flavobacterium cupriresistens</name>
    <dbReference type="NCBI Taxonomy" id="2893885"/>
    <lineage>
        <taxon>Bacteria</taxon>
        <taxon>Pseudomonadati</taxon>
        <taxon>Bacteroidota</taxon>
        <taxon>Flavobacteriia</taxon>
        <taxon>Flavobacteriales</taxon>
        <taxon>Flavobacteriaceae</taxon>
        <taxon>Flavobacterium</taxon>
    </lineage>
</organism>